<keyword evidence="13" id="KW-1185">Reference proteome</keyword>
<gene>
    <name evidence="12" type="ORF">MAM1_0102c05288</name>
</gene>
<evidence type="ECO:0000256" key="3">
    <source>
        <dbReference type="ARBA" id="ARBA00022692"/>
    </source>
</evidence>
<dbReference type="OrthoDB" id="1924968at2759"/>
<dbReference type="EMBL" id="DF836391">
    <property type="protein sequence ID" value="GAN05812.1"/>
    <property type="molecule type" value="Genomic_DNA"/>
</dbReference>
<dbReference type="PROSITE" id="PS51257">
    <property type="entry name" value="PROKAR_LIPOPROTEIN"/>
    <property type="match status" value="1"/>
</dbReference>
<keyword evidence="6 10" id="KW-1133">Transmembrane helix</keyword>
<evidence type="ECO:0000256" key="9">
    <source>
        <dbReference type="ARBA" id="ARBA00034060"/>
    </source>
</evidence>
<reference evidence="12" key="1">
    <citation type="submission" date="2014-09" db="EMBL/GenBank/DDBJ databases">
        <title>Draft genome sequence of an oleaginous Mucoromycotina fungus Mucor ambiguus NBRC6742.</title>
        <authorList>
            <person name="Takeda I."/>
            <person name="Yamane N."/>
            <person name="Morita T."/>
            <person name="Tamano K."/>
            <person name="Machida M."/>
            <person name="Baker S."/>
            <person name="Koike H."/>
        </authorList>
    </citation>
    <scope>NUCLEOTIDE SEQUENCE</scope>
    <source>
        <strain evidence="12">NBRC 6742</strain>
    </source>
</reference>
<evidence type="ECO:0000256" key="11">
    <source>
        <dbReference type="PROSITE-ProRule" id="PRU00282"/>
    </source>
</evidence>
<sequence>MSKVDKKNPALHLTGGALSGMVACTALQPLDLIKTRLQQQRQDHLAFLKEAKSKGLKVSPQKSNIYSTVKDIIHSNGYSGLWRGTVPTIVRNVPGSAFYFFALSEIREILARTRGTWQPILNKSGSNGLPTAEHQRWENLFSGSAARGAVGYVMMPVTVVKVRYESNFYNYTSMSQAFKSIIKTDGVRGLFAGYGATFIRDAPFAGIYLFFYEGCKAWANDYAVSHNVPVANAVINMGSGVAAGMAATCTTQPFDMLKTRMQLKPMMYKNLIQSAKKVYMEEGLMGFFDGISVRLIRKPLNSAISWTIYEEVVRWYSRKDQLLKERL</sequence>
<dbReference type="Gene3D" id="1.50.40.10">
    <property type="entry name" value="Mitochondrial carrier domain"/>
    <property type="match status" value="1"/>
</dbReference>
<keyword evidence="5 10" id="KW-0999">Mitochondrion inner membrane</keyword>
<dbReference type="AlphaFoldDB" id="A0A0C9MRC2"/>
<keyword evidence="2 10" id="KW-0813">Transport</keyword>
<dbReference type="InterPro" id="IPR030847">
    <property type="entry name" value="Hem25/SLC25A38"/>
</dbReference>
<dbReference type="GO" id="GO:0006783">
    <property type="term" value="P:heme biosynthetic process"/>
    <property type="evidence" value="ECO:0007669"/>
    <property type="project" value="EnsemblFungi"/>
</dbReference>
<dbReference type="InterPro" id="IPR023395">
    <property type="entry name" value="MCP_dom_sf"/>
</dbReference>
<keyword evidence="7 10" id="KW-0496">Mitochondrion</keyword>
<dbReference type="PANTHER" id="PTHR46181:SF3">
    <property type="entry name" value="MITOCHONDRIAL GLYCINE TRANSPORTER"/>
    <property type="match status" value="1"/>
</dbReference>
<keyword evidence="3 10" id="KW-0812">Transmembrane</keyword>
<evidence type="ECO:0000313" key="12">
    <source>
        <dbReference type="EMBL" id="GAN05812.1"/>
    </source>
</evidence>
<evidence type="ECO:0000313" key="13">
    <source>
        <dbReference type="Proteomes" id="UP000053815"/>
    </source>
</evidence>
<keyword evidence="8 10" id="KW-0472">Membrane</keyword>
<proteinExistence type="inferred from homology"/>
<evidence type="ECO:0000256" key="10">
    <source>
        <dbReference type="HAMAP-Rule" id="MF_03064"/>
    </source>
</evidence>
<dbReference type="PRINTS" id="PR00926">
    <property type="entry name" value="MITOCARRIER"/>
</dbReference>
<dbReference type="GO" id="GO:0015187">
    <property type="term" value="F:glycine transmembrane transporter activity"/>
    <property type="evidence" value="ECO:0007669"/>
    <property type="project" value="UniProtKB-UniRule"/>
</dbReference>
<protein>
    <recommendedName>
        <fullName evidence="10">Mitochondrial glycine transporter</fullName>
    </recommendedName>
    <alternativeName>
        <fullName evidence="10">Solute carrier family 25 member 38 homolog</fullName>
    </alternativeName>
</protein>
<dbReference type="PROSITE" id="PS50920">
    <property type="entry name" value="SOLCAR"/>
    <property type="match status" value="3"/>
</dbReference>
<keyword evidence="4 10" id="KW-0677">Repeat</keyword>
<dbReference type="HAMAP" id="MF_03064">
    <property type="entry name" value="SLC25A38"/>
    <property type="match status" value="1"/>
</dbReference>
<dbReference type="STRING" id="91626.A0A0C9MRC2"/>
<evidence type="ECO:0000256" key="5">
    <source>
        <dbReference type="ARBA" id="ARBA00022792"/>
    </source>
</evidence>
<dbReference type="Pfam" id="PF00153">
    <property type="entry name" value="Mito_carr"/>
    <property type="match status" value="3"/>
</dbReference>
<evidence type="ECO:0000256" key="7">
    <source>
        <dbReference type="ARBA" id="ARBA00023128"/>
    </source>
</evidence>
<dbReference type="GO" id="GO:1904983">
    <property type="term" value="P:glycine import into mitochondrion"/>
    <property type="evidence" value="ECO:0007669"/>
    <property type="project" value="UniProtKB-UniRule"/>
</dbReference>
<accession>A0A0C9MRC2</accession>
<dbReference type="Proteomes" id="UP000053815">
    <property type="component" value="Unassembled WGS sequence"/>
</dbReference>
<comment type="function">
    <text evidence="10">Mitochondrial glycine transporter that imports glycine into the mitochondrial matrix. Plays an important role in providing glycine for the first enzymatic step in heme biosynthesis, the condensation of glycine with succinyl-CoA to produce 5-aminolevulinate (ALA) in the miochondrial matrix.</text>
</comment>
<evidence type="ECO:0000256" key="1">
    <source>
        <dbReference type="ARBA" id="ARBA00004225"/>
    </source>
</evidence>
<name>A0A0C9MRC2_9FUNG</name>
<comment type="similarity">
    <text evidence="10">Belongs to the mitochondrial carrier (TC 2.A.29) family. SLC25A38 subfamily.</text>
</comment>
<comment type="subcellular location">
    <subcellularLocation>
        <location evidence="10">Mitochondrion inner membrane</location>
        <topology evidence="10">Multi-pass membrane protein</topology>
    </subcellularLocation>
    <subcellularLocation>
        <location evidence="1">Mitochondrion membrane</location>
        <topology evidence="1">Multi-pass membrane protein</topology>
    </subcellularLocation>
</comment>
<feature type="repeat" description="Solcar" evidence="11">
    <location>
        <begin position="231"/>
        <end position="315"/>
    </location>
</feature>
<comment type="catalytic activity">
    <reaction evidence="9 10">
        <text>glycine(in) = glycine(out)</text>
        <dbReference type="Rhea" id="RHEA:70715"/>
        <dbReference type="ChEBI" id="CHEBI:57305"/>
    </reaction>
</comment>
<evidence type="ECO:0000256" key="8">
    <source>
        <dbReference type="ARBA" id="ARBA00023136"/>
    </source>
</evidence>
<evidence type="ECO:0000256" key="6">
    <source>
        <dbReference type="ARBA" id="ARBA00022989"/>
    </source>
</evidence>
<dbReference type="PANTHER" id="PTHR46181">
    <property type="entry name" value="MITOCHONDRIAL GLYCINE TRANSPORTER"/>
    <property type="match status" value="1"/>
</dbReference>
<dbReference type="InterPro" id="IPR002067">
    <property type="entry name" value="MCP"/>
</dbReference>
<evidence type="ECO:0000256" key="2">
    <source>
        <dbReference type="ARBA" id="ARBA00022448"/>
    </source>
</evidence>
<evidence type="ECO:0000256" key="4">
    <source>
        <dbReference type="ARBA" id="ARBA00022737"/>
    </source>
</evidence>
<dbReference type="GO" id="GO:0005743">
    <property type="term" value="C:mitochondrial inner membrane"/>
    <property type="evidence" value="ECO:0007669"/>
    <property type="project" value="UniProtKB-SubCell"/>
</dbReference>
<dbReference type="SUPFAM" id="SSF103506">
    <property type="entry name" value="Mitochondrial carrier"/>
    <property type="match status" value="1"/>
</dbReference>
<feature type="repeat" description="Solcar" evidence="11">
    <location>
        <begin position="137"/>
        <end position="218"/>
    </location>
</feature>
<dbReference type="InterPro" id="IPR018108">
    <property type="entry name" value="MCP_transmembrane"/>
</dbReference>
<organism evidence="12">
    <name type="scientific">Mucor ambiguus</name>
    <dbReference type="NCBI Taxonomy" id="91626"/>
    <lineage>
        <taxon>Eukaryota</taxon>
        <taxon>Fungi</taxon>
        <taxon>Fungi incertae sedis</taxon>
        <taxon>Mucoromycota</taxon>
        <taxon>Mucoromycotina</taxon>
        <taxon>Mucoromycetes</taxon>
        <taxon>Mucorales</taxon>
        <taxon>Mucorineae</taxon>
        <taxon>Mucoraceae</taxon>
        <taxon>Mucor</taxon>
    </lineage>
</organism>
<feature type="repeat" description="Solcar" evidence="11">
    <location>
        <begin position="7"/>
        <end position="109"/>
    </location>
</feature>